<evidence type="ECO:0000256" key="5">
    <source>
        <dbReference type="ARBA" id="ARBA00023136"/>
    </source>
</evidence>
<keyword evidence="3" id="KW-0133">Cell shape</keyword>
<dbReference type="InterPro" id="IPR018365">
    <property type="entry name" value="Cell_cycle_FtsW-rel_CS"/>
</dbReference>
<dbReference type="GO" id="GO:0008360">
    <property type="term" value="P:regulation of cell shape"/>
    <property type="evidence" value="ECO:0007669"/>
    <property type="project" value="UniProtKB-KW"/>
</dbReference>
<evidence type="ECO:0000256" key="1">
    <source>
        <dbReference type="ARBA" id="ARBA00004141"/>
    </source>
</evidence>
<feature type="transmembrane region" description="Helical" evidence="6">
    <location>
        <begin position="43"/>
        <end position="63"/>
    </location>
</feature>
<keyword evidence="5 6" id="KW-0472">Membrane</keyword>
<feature type="transmembrane region" description="Helical" evidence="6">
    <location>
        <begin position="389"/>
        <end position="410"/>
    </location>
</feature>
<feature type="transmembrane region" description="Helical" evidence="6">
    <location>
        <begin position="229"/>
        <end position="249"/>
    </location>
</feature>
<evidence type="ECO:0000256" key="6">
    <source>
        <dbReference type="SAM" id="Phobius"/>
    </source>
</evidence>
<reference evidence="7 8" key="1">
    <citation type="submission" date="2015-10" db="EMBL/GenBank/DDBJ databases">
        <authorList>
            <person name="Gilbert D.G."/>
        </authorList>
    </citation>
    <scope>NUCLEOTIDE SEQUENCE [LARGE SCALE GENOMIC DNA]</scope>
    <source>
        <strain evidence="7 8">ChDC F311</strain>
    </source>
</reference>
<proteinExistence type="predicted"/>
<comment type="subcellular location">
    <subcellularLocation>
        <location evidence="1">Membrane</location>
        <topology evidence="1">Multi-pass membrane protein</topology>
    </subcellularLocation>
</comment>
<accession>A0A101K509</accession>
<protein>
    <submittedName>
        <fullName evidence="7">Rod shape-determining protein RodA</fullName>
    </submittedName>
</protein>
<gene>
    <name evidence="7" type="ORF">RO03_11715</name>
</gene>
<evidence type="ECO:0000313" key="7">
    <source>
        <dbReference type="EMBL" id="KUL97653.1"/>
    </source>
</evidence>
<dbReference type="PANTHER" id="PTHR30474">
    <property type="entry name" value="CELL CYCLE PROTEIN"/>
    <property type="match status" value="1"/>
</dbReference>
<dbReference type="Proteomes" id="UP000054800">
    <property type="component" value="Unassembled WGS sequence"/>
</dbReference>
<dbReference type="GO" id="GO:0015648">
    <property type="term" value="F:lipid-linked peptidoglycan transporter activity"/>
    <property type="evidence" value="ECO:0007669"/>
    <property type="project" value="TreeGrafter"/>
</dbReference>
<evidence type="ECO:0000256" key="3">
    <source>
        <dbReference type="ARBA" id="ARBA00022960"/>
    </source>
</evidence>
<dbReference type="PANTHER" id="PTHR30474:SF1">
    <property type="entry name" value="PEPTIDOGLYCAN GLYCOSYLTRANSFERASE MRDB"/>
    <property type="match status" value="1"/>
</dbReference>
<feature type="transmembrane region" description="Helical" evidence="6">
    <location>
        <begin position="112"/>
        <end position="129"/>
    </location>
</feature>
<feature type="transmembrane region" description="Helical" evidence="6">
    <location>
        <begin position="75"/>
        <end position="92"/>
    </location>
</feature>
<keyword evidence="2 6" id="KW-0812">Transmembrane</keyword>
<dbReference type="RefSeq" id="WP_059223168.1">
    <property type="nucleotide sequence ID" value="NZ_LMVH01000003.1"/>
</dbReference>
<dbReference type="GO" id="GO:0032153">
    <property type="term" value="C:cell division site"/>
    <property type="evidence" value="ECO:0007669"/>
    <property type="project" value="TreeGrafter"/>
</dbReference>
<sequence length="417" mass="46672">MKKNLVIDDDVVENKTLYKKVNDIKKERENEKEKGLIGRRKNAIISFFLILMIIGLINFLSSISRFDNARILDKIVKQSAILGVSLLIFFTTSRSKFGNIIYKIISKPSFRIFVLLSSLIIFLIIAYVPSESLFPTINGGKGWVHIGPVSIQVPEIFKIPFIMVLANILSRGKDDKKKIEYMQNLVSVLFYTAIFAITITICLQDMGTAIHYFMIASFMIFLSDISNKLIFPAFFGILASIPILLYIFLHTLSGYKQHRIKVFLDGILHSNYDREEAYQIYQSLIAFGTGGVLGKGFGNGVQKYNYIPEVETDFAIATYAEETGFIGMILVLFLFFSLFFLIMGVANKSKNYFSKYLVGGIAGYFITQVIINIGVAIGLIPVFGIPLPFISSGGSSLLAISIAMGLVIYVNNTQTLK</sequence>
<comment type="caution">
    <text evidence="7">The sequence shown here is derived from an EMBL/GenBank/DDBJ whole genome shotgun (WGS) entry which is preliminary data.</text>
</comment>
<feature type="transmembrane region" description="Helical" evidence="6">
    <location>
        <begin position="325"/>
        <end position="345"/>
    </location>
</feature>
<keyword evidence="4 6" id="KW-1133">Transmembrane helix</keyword>
<evidence type="ECO:0000313" key="8">
    <source>
        <dbReference type="Proteomes" id="UP000054800"/>
    </source>
</evidence>
<dbReference type="EMBL" id="LMVH01000003">
    <property type="protein sequence ID" value="KUL97653.1"/>
    <property type="molecule type" value="Genomic_DNA"/>
</dbReference>
<feature type="transmembrane region" description="Helical" evidence="6">
    <location>
        <begin position="181"/>
        <end position="200"/>
    </location>
</feature>
<dbReference type="AlphaFoldDB" id="A0A101K509"/>
<feature type="transmembrane region" description="Helical" evidence="6">
    <location>
        <begin position="149"/>
        <end position="169"/>
    </location>
</feature>
<dbReference type="InterPro" id="IPR001182">
    <property type="entry name" value="FtsW/RodA"/>
</dbReference>
<evidence type="ECO:0000256" key="2">
    <source>
        <dbReference type="ARBA" id="ARBA00022692"/>
    </source>
</evidence>
<organism evidence="7 8">
    <name type="scientific">Fusobacterium nucleatum subsp. nucleatum</name>
    <dbReference type="NCBI Taxonomy" id="76856"/>
    <lineage>
        <taxon>Bacteria</taxon>
        <taxon>Fusobacteriati</taxon>
        <taxon>Fusobacteriota</taxon>
        <taxon>Fusobacteriia</taxon>
        <taxon>Fusobacteriales</taxon>
        <taxon>Fusobacteriaceae</taxon>
        <taxon>Fusobacterium</taxon>
    </lineage>
</organism>
<feature type="transmembrane region" description="Helical" evidence="6">
    <location>
        <begin position="357"/>
        <end position="383"/>
    </location>
</feature>
<dbReference type="GO" id="GO:0051301">
    <property type="term" value="P:cell division"/>
    <property type="evidence" value="ECO:0007669"/>
    <property type="project" value="InterPro"/>
</dbReference>
<name>A0A101K509_FUSNC</name>
<dbReference type="GO" id="GO:0005886">
    <property type="term" value="C:plasma membrane"/>
    <property type="evidence" value="ECO:0007669"/>
    <property type="project" value="TreeGrafter"/>
</dbReference>
<evidence type="ECO:0000256" key="4">
    <source>
        <dbReference type="ARBA" id="ARBA00022989"/>
    </source>
</evidence>
<dbReference type="Pfam" id="PF01098">
    <property type="entry name" value="FTSW_RODA_SPOVE"/>
    <property type="match status" value="1"/>
</dbReference>
<dbReference type="OrthoDB" id="9812661at2"/>
<dbReference type="PROSITE" id="PS00428">
    <property type="entry name" value="FTSW_RODA_SPOVE"/>
    <property type="match status" value="1"/>
</dbReference>